<protein>
    <submittedName>
        <fullName evidence="1">DUF2971 domain-containing protein</fullName>
    </submittedName>
</protein>
<dbReference type="InterPro" id="IPR021352">
    <property type="entry name" value="DUF2971"/>
</dbReference>
<reference evidence="1 2" key="1">
    <citation type="submission" date="2020-08" db="EMBL/GenBank/DDBJ databases">
        <title>Pseudomonas sp. nov.</title>
        <authorList>
            <person name="Gieschler S."/>
            <person name="Fiedler G."/>
            <person name="Brinks E."/>
            <person name="Boehnlein C."/>
            <person name="Franz C.M.A.P."/>
            <person name="Kabisch J."/>
        </authorList>
    </citation>
    <scope>NUCLEOTIDE SEQUENCE [LARGE SCALE GENOMIC DNA]</scope>
    <source>
        <strain evidence="1 2">MBT-2</strain>
    </source>
</reference>
<dbReference type="RefSeq" id="WP_185794368.1">
    <property type="nucleotide sequence ID" value="NZ_JACMYH010000002.1"/>
</dbReference>
<dbReference type="EMBL" id="JACMYH010000002">
    <property type="protein sequence ID" value="MBC2678880.1"/>
    <property type="molecule type" value="Genomic_DNA"/>
</dbReference>
<organism evidence="1 2">
    <name type="scientific">Pseudomonas baltica</name>
    <dbReference type="NCBI Taxonomy" id="2762576"/>
    <lineage>
        <taxon>Bacteria</taxon>
        <taxon>Pseudomonadati</taxon>
        <taxon>Pseudomonadota</taxon>
        <taxon>Gammaproteobacteria</taxon>
        <taxon>Pseudomonadales</taxon>
        <taxon>Pseudomonadaceae</taxon>
        <taxon>Pseudomonas</taxon>
    </lineage>
</organism>
<dbReference type="Pfam" id="PF11185">
    <property type="entry name" value="DUF2971"/>
    <property type="match status" value="1"/>
</dbReference>
<evidence type="ECO:0000313" key="2">
    <source>
        <dbReference type="Proteomes" id="UP000546173"/>
    </source>
</evidence>
<keyword evidence="2" id="KW-1185">Reference proteome</keyword>
<evidence type="ECO:0000313" key="1">
    <source>
        <dbReference type="EMBL" id="MBC2678880.1"/>
    </source>
</evidence>
<dbReference type="AlphaFoldDB" id="A0A7X1G5N2"/>
<sequence length="328" mass="38345">MDTNIGFHDADNSVLDNLDLIHKFKPYSDSTLEMIAESYLWFASLRSLNDPFEGGLSYKYDPGLTLDQILYSEFAFCTDDTNIDCEHTAIQAELKEYQKNPTDYIDRKREEHKKSFERSVVDNTKNYGYFCALSAPKIDEVANDITINTDQQRLNQVRRNQEDISLWSHYGDGLRGIRITYDPLKLKQMQNISTALVTYQDNPEPIDAIYEVRRRKGYWKERWNHIQSLTMFNTKATLWANEREVRIRTGSQGKVRIMPDSIKCVTFGEKMPKYRRVLIIAATIQHNPNATFYEARISKDEFKIEYTEYEVPPLVYSPVQPASENQRI</sequence>
<dbReference type="Proteomes" id="UP000546173">
    <property type="component" value="Unassembled WGS sequence"/>
</dbReference>
<proteinExistence type="predicted"/>
<accession>A0A7X1G5N2</accession>
<gene>
    <name evidence="1" type="ORF">H7993_10830</name>
</gene>
<comment type="caution">
    <text evidence="1">The sequence shown here is derived from an EMBL/GenBank/DDBJ whole genome shotgun (WGS) entry which is preliminary data.</text>
</comment>
<name>A0A7X1G5N2_9PSED</name>